<dbReference type="Gene3D" id="3.40.50.720">
    <property type="entry name" value="NAD(P)-binding Rossmann-like Domain"/>
    <property type="match status" value="1"/>
</dbReference>
<dbReference type="InterPro" id="IPR000683">
    <property type="entry name" value="Gfo/Idh/MocA-like_OxRdtase_N"/>
</dbReference>
<gene>
    <name evidence="4" type="ORF">COY85_04560</name>
</gene>
<name>A0A2M7QNR6_9BACT</name>
<dbReference type="Proteomes" id="UP000229481">
    <property type="component" value="Unassembled WGS sequence"/>
</dbReference>
<dbReference type="EMBL" id="PFLK01000123">
    <property type="protein sequence ID" value="PIY73962.1"/>
    <property type="molecule type" value="Genomic_DNA"/>
</dbReference>
<organism evidence="4 5">
    <name type="scientific">Candidatus Portnoybacteria bacterium CG_4_10_14_0_8_um_filter_40_50</name>
    <dbReference type="NCBI Taxonomy" id="1974800"/>
    <lineage>
        <taxon>Bacteria</taxon>
        <taxon>Candidatus Portnoyibacteriota</taxon>
    </lineage>
</organism>
<evidence type="ECO:0000313" key="4">
    <source>
        <dbReference type="EMBL" id="PIY73962.1"/>
    </source>
</evidence>
<accession>A0A2M7QNR6</accession>
<dbReference type="Gene3D" id="3.30.360.10">
    <property type="entry name" value="Dihydrodipicolinate Reductase, domain 2"/>
    <property type="match status" value="1"/>
</dbReference>
<reference evidence="5" key="1">
    <citation type="submission" date="2017-09" db="EMBL/GenBank/DDBJ databases">
        <title>Depth-based differentiation of microbial function through sediment-hosted aquifers and enrichment of novel symbionts in the deep terrestrial subsurface.</title>
        <authorList>
            <person name="Probst A.J."/>
            <person name="Ladd B."/>
            <person name="Jarett J.K."/>
            <person name="Geller-Mcgrath D.E."/>
            <person name="Sieber C.M.K."/>
            <person name="Emerson J.B."/>
            <person name="Anantharaman K."/>
            <person name="Thomas B.C."/>
            <person name="Malmstrom R."/>
            <person name="Stieglmeier M."/>
            <person name="Klingl A."/>
            <person name="Woyke T."/>
            <person name="Ryan C.M."/>
            <person name="Banfield J.F."/>
        </authorList>
    </citation>
    <scope>NUCLEOTIDE SEQUENCE [LARGE SCALE GENOMIC DNA]</scope>
</reference>
<keyword evidence="2" id="KW-0560">Oxidoreductase</keyword>
<sequence>MQNIMLIGLGYHARRIYFPILQELQKKNIIDQIFAVDLKNQEEIIKNYLYAKKAKNVKLLFLNKPQNNKLNKSTKKILDSIIKKEKIKGVIISTEPLAHMVYAKWAVKNRLSVLMDKPISTHKWIICNKTYGKQLMVDYEELVKMYRKAKKNNPEMVFAIMTQRRFHNAFRKMKEAIREVYKYTHCPVTSIQAFHGDGQWRFPTEIIEQNYHPYNQGYGVCSHSGYHVFDTVPWLMGGSDHNPDEMEVVSSFSTPNDLIEQYTFADYRRDFKNFEKYNKYSKREFIERAKNFGEVDSFNNFVFKKKGKVITLANVNISHNGFSQRNWVTAEGRDLYKGNGRVRQESYYILQGPFQAISYLSYQSKEVDPNLQKDLFKVGGEYHADVYIFRNSTFNPKWKSVEQFSVKDFIRGTMKDKSRGHQEEARREAVVEFVDNLLTGNRKIALHSDLTQDVRSVKMMSAVYQSMARRKKGLNPLIKIKL</sequence>
<dbReference type="SUPFAM" id="SSF51735">
    <property type="entry name" value="NAD(P)-binding Rossmann-fold domains"/>
    <property type="match status" value="1"/>
</dbReference>
<dbReference type="InterPro" id="IPR051317">
    <property type="entry name" value="Gfo/Idh/MocA_oxidoreduct"/>
</dbReference>
<proteinExistence type="inferred from homology"/>
<evidence type="ECO:0000313" key="5">
    <source>
        <dbReference type="Proteomes" id="UP000229481"/>
    </source>
</evidence>
<dbReference type="PANTHER" id="PTHR43708:SF5">
    <property type="entry name" value="CONSERVED EXPRESSED OXIDOREDUCTASE (EUROFUNG)-RELATED"/>
    <property type="match status" value="1"/>
</dbReference>
<comment type="similarity">
    <text evidence="1">Belongs to the Gfo/Idh/MocA family.</text>
</comment>
<dbReference type="InterPro" id="IPR036291">
    <property type="entry name" value="NAD(P)-bd_dom_sf"/>
</dbReference>
<dbReference type="PANTHER" id="PTHR43708">
    <property type="entry name" value="CONSERVED EXPRESSED OXIDOREDUCTASE (EUROFUNG)"/>
    <property type="match status" value="1"/>
</dbReference>
<comment type="caution">
    <text evidence="4">The sequence shown here is derived from an EMBL/GenBank/DDBJ whole genome shotgun (WGS) entry which is preliminary data.</text>
</comment>
<dbReference type="GO" id="GO:0016491">
    <property type="term" value="F:oxidoreductase activity"/>
    <property type="evidence" value="ECO:0007669"/>
    <property type="project" value="UniProtKB-KW"/>
</dbReference>
<dbReference type="AlphaFoldDB" id="A0A2M7QNR6"/>
<evidence type="ECO:0000259" key="3">
    <source>
        <dbReference type="Pfam" id="PF01408"/>
    </source>
</evidence>
<dbReference type="GO" id="GO:0000166">
    <property type="term" value="F:nucleotide binding"/>
    <property type="evidence" value="ECO:0007669"/>
    <property type="project" value="InterPro"/>
</dbReference>
<protein>
    <recommendedName>
        <fullName evidence="3">Gfo/Idh/MocA-like oxidoreductase N-terminal domain-containing protein</fullName>
    </recommendedName>
</protein>
<evidence type="ECO:0000256" key="1">
    <source>
        <dbReference type="ARBA" id="ARBA00010928"/>
    </source>
</evidence>
<dbReference type="Pfam" id="PF01408">
    <property type="entry name" value="GFO_IDH_MocA"/>
    <property type="match status" value="1"/>
</dbReference>
<feature type="domain" description="Gfo/Idh/MocA-like oxidoreductase N-terminal" evidence="3">
    <location>
        <begin position="3"/>
        <end position="122"/>
    </location>
</feature>
<evidence type="ECO:0000256" key="2">
    <source>
        <dbReference type="ARBA" id="ARBA00023002"/>
    </source>
</evidence>